<dbReference type="AlphaFoldDB" id="I6NE57"/>
<keyword evidence="5 7" id="KW-0733">Signal recognition particle</keyword>
<dbReference type="GO" id="GO:0030942">
    <property type="term" value="F:endoplasmic reticulum signal peptide binding"/>
    <property type="evidence" value="ECO:0007669"/>
    <property type="project" value="UniProtKB-UniRule"/>
</dbReference>
<dbReference type="GO" id="GO:0005786">
    <property type="term" value="C:signal recognition particle, endoplasmic reticulum targeting"/>
    <property type="evidence" value="ECO:0007669"/>
    <property type="project" value="UniProtKB-UniRule"/>
</dbReference>
<dbReference type="OrthoDB" id="19209at2759"/>
<dbReference type="GO" id="GO:0008312">
    <property type="term" value="F:7S RNA binding"/>
    <property type="evidence" value="ECO:0007669"/>
    <property type="project" value="UniProtKB-UniRule"/>
</dbReference>
<sequence>MSKSNYLPHEQLLVRLKELIDSANESHNSLNVAMKRLIINDSVSRYNEFDTNNPVAVIARKTRISGSGNKEYPLLLRVSCNVKSNKVKYHTVVEADSLDKFWQDYVALLKLGMNNLIKTKKKKSKSKSKSTGKKLIIK</sequence>
<dbReference type="InterPro" id="IPR009018">
    <property type="entry name" value="Signal_recog_particle_SRP9/14"/>
</dbReference>
<dbReference type="STRING" id="931890.I6NE57"/>
<comment type="similarity">
    <text evidence="2 7">Belongs to the SRP14 family.</text>
</comment>
<protein>
    <recommendedName>
        <fullName evidence="7">Signal recognition particle subunit SRP14</fullName>
    </recommendedName>
    <alternativeName>
        <fullName evidence="7">Signal recognition particle 14 kDa protein</fullName>
    </alternativeName>
</protein>
<evidence type="ECO:0000256" key="5">
    <source>
        <dbReference type="ARBA" id="ARBA00023135"/>
    </source>
</evidence>
<comment type="subcellular location">
    <subcellularLocation>
        <location evidence="1 7">Cytoplasm</location>
    </subcellularLocation>
</comment>
<dbReference type="RefSeq" id="XP_003647166.1">
    <property type="nucleotide sequence ID" value="XM_003647118.1"/>
</dbReference>
<evidence type="ECO:0000313" key="9">
    <source>
        <dbReference type="Proteomes" id="UP000006790"/>
    </source>
</evidence>
<evidence type="ECO:0000256" key="6">
    <source>
        <dbReference type="ARBA" id="ARBA00023274"/>
    </source>
</evidence>
<evidence type="ECO:0000256" key="7">
    <source>
        <dbReference type="RuleBase" id="RU368100"/>
    </source>
</evidence>
<gene>
    <name evidence="8" type="ordered locus">Ecym_5613</name>
</gene>
<evidence type="ECO:0000256" key="4">
    <source>
        <dbReference type="ARBA" id="ARBA00022884"/>
    </source>
</evidence>
<keyword evidence="3 7" id="KW-0963">Cytoplasm</keyword>
<reference evidence="8 9" key="1">
    <citation type="journal article" date="2011" name="G3 (Bethesda)">
        <title>Genome evolution in the Eremothecium clade of the Saccharomyces complex revealed by comparative genomics.</title>
        <authorList>
            <person name="Wendland J."/>
            <person name="Walther A."/>
        </authorList>
    </citation>
    <scope>NUCLEOTIDE SEQUENCE [LARGE SCALE GENOMIC DNA]</scope>
    <source>
        <strain evidence="9">CBS 270.75 / DBVPG 7215 / KCTC 17166 / NRRL Y-17582</strain>
    </source>
</reference>
<keyword evidence="6 7" id="KW-0687">Ribonucleoprotein</keyword>
<evidence type="ECO:0000256" key="3">
    <source>
        <dbReference type="ARBA" id="ARBA00022490"/>
    </source>
</evidence>
<dbReference type="KEGG" id="erc:Ecym_5613"/>
<accession>I6NE57</accession>
<keyword evidence="9" id="KW-1185">Reference proteome</keyword>
<evidence type="ECO:0000313" key="8">
    <source>
        <dbReference type="EMBL" id="AET40349.1"/>
    </source>
</evidence>
<dbReference type="InParanoid" id="I6NE57"/>
<dbReference type="GeneID" id="11470910"/>
<dbReference type="SUPFAM" id="SSF54762">
    <property type="entry name" value="Signal recognition particle alu RNA binding heterodimer, SRP9/14"/>
    <property type="match status" value="1"/>
</dbReference>
<name>I6NE57_ERECY</name>
<dbReference type="Proteomes" id="UP000006790">
    <property type="component" value="Chromosome 5"/>
</dbReference>
<dbReference type="eggNOG" id="KOG1761">
    <property type="taxonomic scope" value="Eukaryota"/>
</dbReference>
<comment type="function">
    <text evidence="7">Component of the signal recognition particle (SRP) complex, a ribonucleoprotein complex that mediates the cotranslational targeting of secretory and membrane proteins to the endoplasmic reticulum (ER).</text>
</comment>
<evidence type="ECO:0000256" key="1">
    <source>
        <dbReference type="ARBA" id="ARBA00004496"/>
    </source>
</evidence>
<dbReference type="InterPro" id="IPR003210">
    <property type="entry name" value="Signal_recog_particle_SRP14"/>
</dbReference>
<dbReference type="GO" id="GO:0006616">
    <property type="term" value="P:SRP-dependent cotranslational protein targeting to membrane, translocation"/>
    <property type="evidence" value="ECO:0007669"/>
    <property type="project" value="EnsemblFungi"/>
</dbReference>
<dbReference type="Pfam" id="PF02290">
    <property type="entry name" value="SRP14"/>
    <property type="match status" value="1"/>
</dbReference>
<dbReference type="HOGENOM" id="CLU_094309_3_0_1"/>
<dbReference type="FunCoup" id="I6NE57">
    <property type="interactions" value="67"/>
</dbReference>
<comment type="subunit">
    <text evidence="7">Component of a fungal signal recognition particle (SRP) complex that consists of a 7SL RNA molecule (scR1) and at least six protein subunits: SRP72, SRP68, SRP54, SEC65, SRP21 and SRP14.</text>
</comment>
<evidence type="ECO:0000256" key="2">
    <source>
        <dbReference type="ARBA" id="ARBA00010349"/>
    </source>
</evidence>
<keyword evidence="4 7" id="KW-0694">RNA-binding</keyword>
<dbReference type="EMBL" id="CP002501">
    <property type="protein sequence ID" value="AET40349.1"/>
    <property type="molecule type" value="Genomic_DNA"/>
</dbReference>
<dbReference type="PANTHER" id="PTHR12013">
    <property type="entry name" value="SIGNAL RECOGNITION PARTICLE 14 KD PROTEIN"/>
    <property type="match status" value="1"/>
</dbReference>
<organism evidence="8 9">
    <name type="scientific">Eremothecium cymbalariae (strain CBS 270.75 / DBVPG 7215 / KCTC 17166 / NRRL Y-17582)</name>
    <name type="common">Yeast</name>
    <dbReference type="NCBI Taxonomy" id="931890"/>
    <lineage>
        <taxon>Eukaryota</taxon>
        <taxon>Fungi</taxon>
        <taxon>Dikarya</taxon>
        <taxon>Ascomycota</taxon>
        <taxon>Saccharomycotina</taxon>
        <taxon>Saccharomycetes</taxon>
        <taxon>Saccharomycetales</taxon>
        <taxon>Saccharomycetaceae</taxon>
        <taxon>Eremothecium</taxon>
    </lineage>
</organism>
<proteinExistence type="inferred from homology"/>
<dbReference type="OMA" id="DKFWQDY"/>
<dbReference type="Gene3D" id="3.30.720.10">
    <property type="entry name" value="Signal recognition particle alu RNA binding heterodimer, srp9/1"/>
    <property type="match status" value="1"/>
</dbReference>